<dbReference type="AlphaFoldDB" id="A0AAD7TY62"/>
<evidence type="ECO:0000313" key="2">
    <source>
        <dbReference type="Proteomes" id="UP001215151"/>
    </source>
</evidence>
<protein>
    <submittedName>
        <fullName evidence="1">Uncharacterized protein</fullName>
    </submittedName>
</protein>
<comment type="caution">
    <text evidence="1">The sequence shown here is derived from an EMBL/GenBank/DDBJ whole genome shotgun (WGS) entry which is preliminary data.</text>
</comment>
<proteinExistence type="predicted"/>
<accession>A0AAD7TY62</accession>
<name>A0AAD7TY62_9APHY</name>
<organism evidence="1 2">
    <name type="scientific">Trametes cubensis</name>
    <dbReference type="NCBI Taxonomy" id="1111947"/>
    <lineage>
        <taxon>Eukaryota</taxon>
        <taxon>Fungi</taxon>
        <taxon>Dikarya</taxon>
        <taxon>Basidiomycota</taxon>
        <taxon>Agaricomycotina</taxon>
        <taxon>Agaricomycetes</taxon>
        <taxon>Polyporales</taxon>
        <taxon>Polyporaceae</taxon>
        <taxon>Trametes</taxon>
    </lineage>
</organism>
<dbReference type="Proteomes" id="UP001215151">
    <property type="component" value="Unassembled WGS sequence"/>
</dbReference>
<keyword evidence="2" id="KW-1185">Reference proteome</keyword>
<reference evidence="1" key="1">
    <citation type="submission" date="2022-11" db="EMBL/GenBank/DDBJ databases">
        <title>Genome Sequence of Cubamyces cubensis.</title>
        <authorList>
            <person name="Buettner E."/>
        </authorList>
    </citation>
    <scope>NUCLEOTIDE SEQUENCE</scope>
    <source>
        <strain evidence="1">MPL-01</strain>
    </source>
</reference>
<gene>
    <name evidence="1" type="ORF">ONZ51_g3187</name>
</gene>
<evidence type="ECO:0000313" key="1">
    <source>
        <dbReference type="EMBL" id="KAJ8489062.1"/>
    </source>
</evidence>
<dbReference type="EMBL" id="JAPEVG010000054">
    <property type="protein sequence ID" value="KAJ8489062.1"/>
    <property type="molecule type" value="Genomic_DNA"/>
</dbReference>
<sequence length="336" mass="36926">MPQVTCPRCRTLSVQQYLPNENAAYYNVGEICAIQEGTHMPVYEILKSGARCGPSTRLSPTVGLTSFPFKANGGNAYNARPCVVLSNAAKSSPNGGCTICLMATFSHAGRLEDLPEVLQKFCVPVIPHDLCKIHPELTHIHTTPEWQMWNTWIIAYGYTTYGRITGRWEDRAPESPTGSSFKLDVEMRMLLTSICMQRRIQWEALSAQDPSLAKRCYQQYKQTGYRGDAEHSGQARSTNVAQTENTGTTAGLRHLAPEHADKDAIMLACAKPEAKQSVNLTGQSYAGKLRGEVADTGSSTQRSTSIARETFSSLFKAPVRRIGRKMASASKKSGNK</sequence>